<organism evidence="1 2">
    <name type="scientific">Metabacillus arenae</name>
    <dbReference type="NCBI Taxonomy" id="2771434"/>
    <lineage>
        <taxon>Bacteria</taxon>
        <taxon>Bacillati</taxon>
        <taxon>Bacillota</taxon>
        <taxon>Bacilli</taxon>
        <taxon>Bacillales</taxon>
        <taxon>Bacillaceae</taxon>
        <taxon>Metabacillus</taxon>
    </lineage>
</organism>
<sequence length="94" mass="10174">MGFRLGTGYIGSPSILISSANEECIPEPPSHWNKKYSLYKFTFSNSGACSIKVNNGSPIYIADGQGFSIEKEDAPITSFVIVEAGVSYNWIGAF</sequence>
<dbReference type="EMBL" id="JACXAI010000002">
    <property type="protein sequence ID" value="MBD1379238.1"/>
    <property type="molecule type" value="Genomic_DNA"/>
</dbReference>
<evidence type="ECO:0000313" key="1">
    <source>
        <dbReference type="EMBL" id="MBD1379238.1"/>
    </source>
</evidence>
<accession>A0A926NFV0</accession>
<dbReference type="Proteomes" id="UP000626844">
    <property type="component" value="Unassembled WGS sequence"/>
</dbReference>
<dbReference type="AlphaFoldDB" id="A0A926NFV0"/>
<dbReference type="RefSeq" id="WP_191155661.1">
    <property type="nucleotide sequence ID" value="NZ_JACXAI010000002.1"/>
</dbReference>
<evidence type="ECO:0000313" key="2">
    <source>
        <dbReference type="Proteomes" id="UP000626844"/>
    </source>
</evidence>
<comment type="caution">
    <text evidence="1">The sequence shown here is derived from an EMBL/GenBank/DDBJ whole genome shotgun (WGS) entry which is preliminary data.</text>
</comment>
<keyword evidence="2" id="KW-1185">Reference proteome</keyword>
<gene>
    <name evidence="1" type="ORF">IC621_03245</name>
</gene>
<protein>
    <submittedName>
        <fullName evidence="1">Uncharacterized protein</fullName>
    </submittedName>
</protein>
<proteinExistence type="predicted"/>
<name>A0A926NFV0_9BACI</name>
<reference evidence="1" key="1">
    <citation type="submission" date="2020-09" db="EMBL/GenBank/DDBJ databases">
        <title>A novel bacterium of genus Bacillus, isolated from South China Sea.</title>
        <authorList>
            <person name="Huang H."/>
            <person name="Mo K."/>
            <person name="Hu Y."/>
        </authorList>
    </citation>
    <scope>NUCLEOTIDE SEQUENCE</scope>
    <source>
        <strain evidence="1">IB182487</strain>
    </source>
</reference>